<dbReference type="InterPro" id="IPR032466">
    <property type="entry name" value="Metal_Hydrolase"/>
</dbReference>
<sequence>MRRLRFCAEVTPFYVKTFLMIKIRLRYLLFATSSSSRSPRTFGQLLSTSMTTPPCPCCAFVGGDLFLPLTEDDKTSQYSTVAHKEVVTEVVDVMSPADAMKMISNEDHKIVLVDTHGHPHLQRDIEYADVSHPNAPEEGRVVSLTCAVSPLDWKDTLTFASQSQFILPALGIHPWYLNDILAEDNQQEDVEKYLSWDWLKELEQQISQHPNLVVGEIGLCKMARFVREFPMELGGKATALQLQKIVFRKQMELAAKWSRPVTVHCVNMHGSLMEVLTEILHHAIELYNTRESEQTHDDAMSLQEFVRNKFPPSIAMHSFTGTAHHAQEILQFENEILNRHQKSNNKRGSKKRMQAYAEAAAKQSNSNTEHCIFYFGFSHAVNHIMCTSDKARRKGMEAVRAIPLDRLLAESDVHNPADVALGTAGGVAYIAAARGEELTAVADQTAINGLRYLSSLSLKHNV</sequence>
<dbReference type="AlphaFoldDB" id="A0ABD3N7L6"/>
<dbReference type="InterPro" id="IPR053044">
    <property type="entry name" value="Metallo-hydrolase/TatD-type"/>
</dbReference>
<dbReference type="Proteomes" id="UP001530400">
    <property type="component" value="Unassembled WGS sequence"/>
</dbReference>
<protein>
    <recommendedName>
        <fullName evidence="3">TatD related DNase</fullName>
    </recommendedName>
</protein>
<dbReference type="Pfam" id="PF01026">
    <property type="entry name" value="TatD_DNase"/>
    <property type="match status" value="1"/>
</dbReference>
<evidence type="ECO:0000313" key="1">
    <source>
        <dbReference type="EMBL" id="KAL3772015.1"/>
    </source>
</evidence>
<name>A0ABD3N7L6_9STRA</name>
<proteinExistence type="predicted"/>
<reference evidence="1 2" key="1">
    <citation type="submission" date="2024-10" db="EMBL/GenBank/DDBJ databases">
        <title>Updated reference genomes for cyclostephanoid diatoms.</title>
        <authorList>
            <person name="Roberts W.R."/>
            <person name="Alverson A.J."/>
        </authorList>
    </citation>
    <scope>NUCLEOTIDE SEQUENCE [LARGE SCALE GENOMIC DNA]</scope>
    <source>
        <strain evidence="1 2">AJA010-31</strain>
    </source>
</reference>
<evidence type="ECO:0008006" key="3">
    <source>
        <dbReference type="Google" id="ProtNLM"/>
    </source>
</evidence>
<organism evidence="1 2">
    <name type="scientific">Cyclotella atomus</name>
    <dbReference type="NCBI Taxonomy" id="382360"/>
    <lineage>
        <taxon>Eukaryota</taxon>
        <taxon>Sar</taxon>
        <taxon>Stramenopiles</taxon>
        <taxon>Ochrophyta</taxon>
        <taxon>Bacillariophyta</taxon>
        <taxon>Coscinodiscophyceae</taxon>
        <taxon>Thalassiosirophycidae</taxon>
        <taxon>Stephanodiscales</taxon>
        <taxon>Stephanodiscaceae</taxon>
        <taxon>Cyclotella</taxon>
    </lineage>
</organism>
<dbReference type="EMBL" id="JALLPJ020001275">
    <property type="protein sequence ID" value="KAL3772015.1"/>
    <property type="molecule type" value="Genomic_DNA"/>
</dbReference>
<dbReference type="PANTHER" id="PTHR47345">
    <property type="entry name" value="CUT9-INTERACTING PROTEIN SCN1"/>
    <property type="match status" value="1"/>
</dbReference>
<dbReference type="SUPFAM" id="SSF51556">
    <property type="entry name" value="Metallo-dependent hydrolases"/>
    <property type="match status" value="1"/>
</dbReference>
<accession>A0ABD3N7L6</accession>
<dbReference type="PANTHER" id="PTHR47345:SF1">
    <property type="entry name" value="CUT9-INTERACTING PROTEIN SCN1"/>
    <property type="match status" value="1"/>
</dbReference>
<comment type="caution">
    <text evidence="1">The sequence shown here is derived from an EMBL/GenBank/DDBJ whole genome shotgun (WGS) entry which is preliminary data.</text>
</comment>
<dbReference type="InterPro" id="IPR001130">
    <property type="entry name" value="TatD-like"/>
</dbReference>
<keyword evidence="2" id="KW-1185">Reference proteome</keyword>
<gene>
    <name evidence="1" type="ORF">ACHAWO_008187</name>
</gene>
<evidence type="ECO:0000313" key="2">
    <source>
        <dbReference type="Proteomes" id="UP001530400"/>
    </source>
</evidence>
<dbReference type="Gene3D" id="3.20.20.140">
    <property type="entry name" value="Metal-dependent hydrolases"/>
    <property type="match status" value="1"/>
</dbReference>